<evidence type="ECO:0000313" key="2">
    <source>
        <dbReference type="EMBL" id="KOY82108.1"/>
    </source>
</evidence>
<dbReference type="InterPro" id="IPR051469">
    <property type="entry name" value="FliN/MopA/SpaO"/>
</dbReference>
<gene>
    <name evidence="2" type="ORF">ADM90_10700</name>
</gene>
<dbReference type="SUPFAM" id="SSF103039">
    <property type="entry name" value="CheC-like"/>
    <property type="match status" value="1"/>
</dbReference>
<dbReference type="InterPro" id="IPR028976">
    <property type="entry name" value="CheC-like_sf"/>
</dbReference>
<keyword evidence="3" id="KW-1185">Reference proteome</keyword>
<dbReference type="PATRIC" id="fig|33935.3.peg.4046"/>
<evidence type="ECO:0008006" key="4">
    <source>
        <dbReference type="Google" id="ProtNLM"/>
    </source>
</evidence>
<dbReference type="RefSeq" id="WP_053995012.1">
    <property type="nucleotide sequence ID" value="NZ_CP065643.1"/>
</dbReference>
<dbReference type="STRING" id="33935.ADM90_10700"/>
<dbReference type="GO" id="GO:0006935">
    <property type="term" value="P:chemotaxis"/>
    <property type="evidence" value="ECO:0007669"/>
    <property type="project" value="UniProtKB-KW"/>
</dbReference>
<dbReference type="AlphaFoldDB" id="A0A0M9DIG9"/>
<proteinExistence type="predicted"/>
<dbReference type="PANTHER" id="PTHR43484:SF1">
    <property type="entry name" value="FLAGELLAR MOTOR SWITCH PROTEIN FLIN"/>
    <property type="match status" value="1"/>
</dbReference>
<comment type="caution">
    <text evidence="2">The sequence shown here is derived from an EMBL/GenBank/DDBJ whole genome shotgun (WGS) entry which is preliminary data.</text>
</comment>
<reference evidence="2 3" key="1">
    <citation type="submission" date="2015-07" db="EMBL/GenBank/DDBJ databases">
        <title>Genome sequencing project for genomic taxonomy and phylogenomics of Bacillus-like bacteria.</title>
        <authorList>
            <person name="Liu B."/>
            <person name="Wang J."/>
            <person name="Zhu Y."/>
            <person name="Liu G."/>
            <person name="Chen Q."/>
            <person name="Chen Z."/>
            <person name="Che J."/>
            <person name="Ge C."/>
            <person name="Shi H."/>
            <person name="Pan Z."/>
            <person name="Liu X."/>
        </authorList>
    </citation>
    <scope>NUCLEOTIDE SEQUENCE [LARGE SCALE GENOMIC DNA]</scope>
    <source>
        <strain evidence="2 3">DSM 54</strain>
    </source>
</reference>
<dbReference type="EMBL" id="LGCI01000006">
    <property type="protein sequence ID" value="KOY82108.1"/>
    <property type="molecule type" value="Genomic_DNA"/>
</dbReference>
<organism evidence="2 3">
    <name type="scientific">Lysinibacillus macroides</name>
    <dbReference type="NCBI Taxonomy" id="33935"/>
    <lineage>
        <taxon>Bacteria</taxon>
        <taxon>Bacillati</taxon>
        <taxon>Bacillota</taxon>
        <taxon>Bacilli</taxon>
        <taxon>Bacillales</taxon>
        <taxon>Bacillaceae</taxon>
        <taxon>Lysinibacillus</taxon>
    </lineage>
</organism>
<dbReference type="CDD" id="cd17910">
    <property type="entry name" value="CheC_ClassII"/>
    <property type="match status" value="1"/>
</dbReference>
<protein>
    <recommendedName>
        <fullName evidence="4">Chemotaxis protein CheC</fullName>
    </recommendedName>
</protein>
<dbReference type="Proteomes" id="UP000037977">
    <property type="component" value="Unassembled WGS sequence"/>
</dbReference>
<accession>A0A0M9DIG9</accession>
<name>A0A0M9DIG9_9BACI</name>
<dbReference type="Gene3D" id="3.40.1550.10">
    <property type="entry name" value="CheC-like"/>
    <property type="match status" value="1"/>
</dbReference>
<evidence type="ECO:0000256" key="1">
    <source>
        <dbReference type="ARBA" id="ARBA00022500"/>
    </source>
</evidence>
<keyword evidence="1" id="KW-0145">Chemotaxis</keyword>
<dbReference type="OrthoDB" id="456328at2"/>
<sequence length="210" mass="23549">MLTPTQEDILKELYNVFVGEAANLLSEILQKRIFLSVPEIKLLSLHELKSSEKENLIPVLNGTVLSTSLKFGNVFSGRADFIFPAEQIKYVTALCLGEEYIVEDTEFSFNDEDFDIVKEIGNIILNSIMGGMGSLMEMKLEYDVPQVILHNAGEFCKALVSSEESNLLLLYVSFGVDNSKVLGLILIKFSLESVEFLIQKVNEISRDLNE</sequence>
<evidence type="ECO:0000313" key="3">
    <source>
        <dbReference type="Proteomes" id="UP000037977"/>
    </source>
</evidence>
<dbReference type="PANTHER" id="PTHR43484">
    <property type="match status" value="1"/>
</dbReference>